<dbReference type="PANTHER" id="PTHR42791">
    <property type="entry name" value="GNAT FAMILY ACETYLTRANSFERASE"/>
    <property type="match status" value="1"/>
</dbReference>
<reference evidence="2 3" key="1">
    <citation type="submission" date="2016-05" db="EMBL/GenBank/DDBJ databases">
        <title>A degradative enzymes factory behind the ericoid mycorrhizal symbiosis.</title>
        <authorList>
            <consortium name="DOE Joint Genome Institute"/>
            <person name="Martino E."/>
            <person name="Morin E."/>
            <person name="Grelet G."/>
            <person name="Kuo A."/>
            <person name="Kohler A."/>
            <person name="Daghino S."/>
            <person name="Barry K."/>
            <person name="Choi C."/>
            <person name="Cichocki N."/>
            <person name="Clum A."/>
            <person name="Copeland A."/>
            <person name="Hainaut M."/>
            <person name="Haridas S."/>
            <person name="Labutti K."/>
            <person name="Lindquist E."/>
            <person name="Lipzen A."/>
            <person name="Khouja H.-R."/>
            <person name="Murat C."/>
            <person name="Ohm R."/>
            <person name="Olson A."/>
            <person name="Spatafora J."/>
            <person name="Veneault-Fourrey C."/>
            <person name="Henrissat B."/>
            <person name="Grigoriev I."/>
            <person name="Martin F."/>
            <person name="Perotto S."/>
        </authorList>
    </citation>
    <scope>NUCLEOTIDE SEQUENCE [LARGE SCALE GENOMIC DNA]</scope>
    <source>
        <strain evidence="2 3">UAMH 7357</strain>
    </source>
</reference>
<dbReference type="InterPro" id="IPR016181">
    <property type="entry name" value="Acyl_CoA_acyltransferase"/>
</dbReference>
<keyword evidence="3" id="KW-1185">Reference proteome</keyword>
<organism evidence="2 3">
    <name type="scientific">Hyaloscypha hepaticicola</name>
    <dbReference type="NCBI Taxonomy" id="2082293"/>
    <lineage>
        <taxon>Eukaryota</taxon>
        <taxon>Fungi</taxon>
        <taxon>Dikarya</taxon>
        <taxon>Ascomycota</taxon>
        <taxon>Pezizomycotina</taxon>
        <taxon>Leotiomycetes</taxon>
        <taxon>Helotiales</taxon>
        <taxon>Hyaloscyphaceae</taxon>
        <taxon>Hyaloscypha</taxon>
    </lineage>
</organism>
<evidence type="ECO:0000313" key="2">
    <source>
        <dbReference type="EMBL" id="PMD25381.1"/>
    </source>
</evidence>
<keyword evidence="2" id="KW-0012">Acyltransferase</keyword>
<proteinExistence type="predicted"/>
<sequence>MAITLLTPITILPASPSDFYSLALLEGTVFSPEEFSQVAFGPQQLSHGNLCSREKKLASQPREKGSRNVVMKAVINEGEREKIVGCSGWTFALGREGNGGAEEMGEKVVEEVKDGEGKGEEGGGWGTGANVKFCEDVFLMAEKHMMRSTEGKNYAKLNTLVVHPEHQRRGIGKMLMEDGLKEADRLGIQAVLGASKQGLGLYRKYGFTEFETMEINLWEYEGGEGMGTDRHVIMHRPAQNTIN</sequence>
<gene>
    <name evidence="2" type="ORF">NA56DRAFT_433399</name>
</gene>
<dbReference type="CDD" id="cd04301">
    <property type="entry name" value="NAT_SF"/>
    <property type="match status" value="1"/>
</dbReference>
<name>A0A2J6QGI0_9HELO</name>
<dbReference type="InterPro" id="IPR000182">
    <property type="entry name" value="GNAT_dom"/>
</dbReference>
<accession>A0A2J6QGI0</accession>
<dbReference type="Proteomes" id="UP000235672">
    <property type="component" value="Unassembled WGS sequence"/>
</dbReference>
<dbReference type="EMBL" id="KZ613470">
    <property type="protein sequence ID" value="PMD25381.1"/>
    <property type="molecule type" value="Genomic_DNA"/>
</dbReference>
<dbReference type="SUPFAM" id="SSF55729">
    <property type="entry name" value="Acyl-CoA N-acyltransferases (Nat)"/>
    <property type="match status" value="1"/>
</dbReference>
<dbReference type="InterPro" id="IPR052523">
    <property type="entry name" value="Trichothecene_AcTrans"/>
</dbReference>
<dbReference type="PROSITE" id="PS51186">
    <property type="entry name" value="GNAT"/>
    <property type="match status" value="1"/>
</dbReference>
<feature type="domain" description="N-acetyltransferase" evidence="1">
    <location>
        <begin position="153"/>
        <end position="239"/>
    </location>
</feature>
<dbReference type="GO" id="GO:0016747">
    <property type="term" value="F:acyltransferase activity, transferring groups other than amino-acyl groups"/>
    <property type="evidence" value="ECO:0007669"/>
    <property type="project" value="InterPro"/>
</dbReference>
<evidence type="ECO:0000259" key="1">
    <source>
        <dbReference type="PROSITE" id="PS51186"/>
    </source>
</evidence>
<keyword evidence="2" id="KW-0808">Transferase</keyword>
<dbReference type="PANTHER" id="PTHR42791:SF17">
    <property type="entry name" value="ACETYLTRANSFERASE, GNAT FAMILY FAMILY (AFU_ORTHOLOGUE AFUA_8G05690)"/>
    <property type="match status" value="1"/>
</dbReference>
<protein>
    <submittedName>
        <fullName evidence="2">Acyl-CoA N-acyltransferase</fullName>
    </submittedName>
</protein>
<evidence type="ECO:0000313" key="3">
    <source>
        <dbReference type="Proteomes" id="UP000235672"/>
    </source>
</evidence>
<dbReference type="Gene3D" id="3.40.630.30">
    <property type="match status" value="1"/>
</dbReference>
<dbReference type="OrthoDB" id="2832510at2759"/>
<dbReference type="Pfam" id="PF13508">
    <property type="entry name" value="Acetyltransf_7"/>
    <property type="match status" value="1"/>
</dbReference>
<dbReference type="AlphaFoldDB" id="A0A2J6QGI0"/>